<gene>
    <name evidence="1" type="ORF">ROSMUCSMR3_03294</name>
</gene>
<proteinExistence type="predicted"/>
<reference evidence="1 2" key="1">
    <citation type="submission" date="2017-03" db="EMBL/GenBank/DDBJ databases">
        <title>Genome Sequence of Roseovarius mucosus strain SMR3 Isolated from a culture of the Diatom Skeletonema marinoi.</title>
        <authorList>
            <person name="Topel M."/>
            <person name="Pinder M."/>
            <person name="Johansson O.N."/>
            <person name="Kourtchenko O."/>
            <person name="Godhe A."/>
            <person name="Clarke A.K."/>
        </authorList>
    </citation>
    <scope>NUCLEOTIDE SEQUENCE [LARGE SCALE GENOMIC DNA]</scope>
    <source>
        <strain evidence="1 2">SMR3</strain>
    </source>
</reference>
<organism evidence="1 2">
    <name type="scientific">Roseovarius mucosus</name>
    <dbReference type="NCBI Taxonomy" id="215743"/>
    <lineage>
        <taxon>Bacteria</taxon>
        <taxon>Pseudomonadati</taxon>
        <taxon>Pseudomonadota</taxon>
        <taxon>Alphaproteobacteria</taxon>
        <taxon>Rhodobacterales</taxon>
        <taxon>Roseobacteraceae</taxon>
        <taxon>Roseovarius</taxon>
    </lineage>
</organism>
<dbReference type="AlphaFoldDB" id="A0A1V0RST7"/>
<name>A0A1V0RST7_9RHOB</name>
<protein>
    <submittedName>
        <fullName evidence="1">Uncharacterized protein</fullName>
    </submittedName>
</protein>
<keyword evidence="2" id="KW-1185">Reference proteome</keyword>
<dbReference type="KEGG" id="rmm:ROSMUCSMR3_03294"/>
<evidence type="ECO:0000313" key="2">
    <source>
        <dbReference type="Proteomes" id="UP000192273"/>
    </source>
</evidence>
<sequence length="106" mass="11381">MDRFALSHAGKRDMQVAGVAAKVDRQFEEIGRVVKVFRGMTVEATKGVARRITSADKAARQATHGLQLPPARLGCEQCSTGRNKGRAAVEGFVGLGPRLCRSTRAS</sequence>
<dbReference type="EMBL" id="CP020474">
    <property type="protein sequence ID" value="ARE84756.1"/>
    <property type="molecule type" value="Genomic_DNA"/>
</dbReference>
<evidence type="ECO:0000313" key="1">
    <source>
        <dbReference type="EMBL" id="ARE84756.1"/>
    </source>
</evidence>
<dbReference type="Proteomes" id="UP000192273">
    <property type="component" value="Chromosome"/>
</dbReference>
<accession>A0A1V0RST7</accession>